<evidence type="ECO:0000259" key="5">
    <source>
        <dbReference type="SMART" id="SM01000"/>
    </source>
</evidence>
<dbReference type="Gene3D" id="3.15.10.20">
    <property type="entry name" value="Activator of Hsp90 ATPase Aha1, N-terminal domain"/>
    <property type="match status" value="1"/>
</dbReference>
<evidence type="ECO:0000256" key="3">
    <source>
        <dbReference type="ARBA" id="ARBA00022803"/>
    </source>
</evidence>
<evidence type="ECO:0000256" key="1">
    <source>
        <dbReference type="ARBA" id="ARBA00006817"/>
    </source>
</evidence>
<reference evidence="6" key="1">
    <citation type="submission" date="2021-12" db="EMBL/GenBank/DDBJ databases">
        <title>Prjna785345.</title>
        <authorList>
            <person name="Rujirawat T."/>
            <person name="Krajaejun T."/>
        </authorList>
    </citation>
    <scope>NUCLEOTIDE SEQUENCE</scope>
    <source>
        <strain evidence="6">Pi057C3</strain>
    </source>
</reference>
<dbReference type="PANTHER" id="PTHR22904">
    <property type="entry name" value="TPR REPEAT CONTAINING PROTEIN"/>
    <property type="match status" value="1"/>
</dbReference>
<keyword evidence="7" id="KW-1185">Reference proteome</keyword>
<dbReference type="InterPro" id="IPR019734">
    <property type="entry name" value="TPR_rpt"/>
</dbReference>
<feature type="domain" description="Activator of Hsp90 ATPase AHSA1-like N-terminal" evidence="5">
    <location>
        <begin position="265"/>
        <end position="401"/>
    </location>
</feature>
<gene>
    <name evidence="6" type="ORF">P43SY_007192</name>
</gene>
<dbReference type="InterPro" id="IPR036338">
    <property type="entry name" value="Aha1"/>
</dbReference>
<comment type="similarity">
    <text evidence="1">Belongs to the AHA1 family.</text>
</comment>
<dbReference type="InterPro" id="IPR015310">
    <property type="entry name" value="AHSA1-like_N"/>
</dbReference>
<keyword evidence="3 4" id="KW-0802">TPR repeat</keyword>
<dbReference type="SUPFAM" id="SSF103111">
    <property type="entry name" value="Activator of Hsp90 ATPase, Aha1"/>
    <property type="match status" value="1"/>
</dbReference>
<dbReference type="SMART" id="SM00028">
    <property type="entry name" value="TPR"/>
    <property type="match status" value="3"/>
</dbReference>
<comment type="caution">
    <text evidence="6">The sequence shown here is derived from an EMBL/GenBank/DDBJ whole genome shotgun (WGS) entry which is preliminary data.</text>
</comment>
<dbReference type="InterPro" id="IPR011990">
    <property type="entry name" value="TPR-like_helical_dom_sf"/>
</dbReference>
<dbReference type="EMBL" id="JAKCXM010000240">
    <property type="protein sequence ID" value="KAJ0397724.1"/>
    <property type="molecule type" value="Genomic_DNA"/>
</dbReference>
<organism evidence="6 7">
    <name type="scientific">Pythium insidiosum</name>
    <name type="common">Pythiosis disease agent</name>
    <dbReference type="NCBI Taxonomy" id="114742"/>
    <lineage>
        <taxon>Eukaryota</taxon>
        <taxon>Sar</taxon>
        <taxon>Stramenopiles</taxon>
        <taxon>Oomycota</taxon>
        <taxon>Peronosporomycetes</taxon>
        <taxon>Pythiales</taxon>
        <taxon>Pythiaceae</taxon>
        <taxon>Pythium</taxon>
    </lineage>
</organism>
<evidence type="ECO:0000313" key="6">
    <source>
        <dbReference type="EMBL" id="KAJ0397724.1"/>
    </source>
</evidence>
<dbReference type="Pfam" id="PF09229">
    <property type="entry name" value="Aha1_N"/>
    <property type="match status" value="1"/>
</dbReference>
<accession>A0AAD5Q4V6</accession>
<evidence type="ECO:0000256" key="4">
    <source>
        <dbReference type="PROSITE-ProRule" id="PRU00339"/>
    </source>
</evidence>
<sequence>MFGGEALPFTRHSDVLNATPTDADSLVRLVDELKRRGNAAFQKKSYEEAEVLYSKAIEVNTSNMQLNQHIFHANRSASRCAMGKAELALEDANACLALDQTYVKGFFRKAQALKALKRFEEALAIVEYAQGMEPSNKTFAALVTELKDLAQKQAEAAKQAPAQPKEAPKVTRIEVVDSDSASSASTQANGGEKVVIDDEEIVGHVRGYKKLADGRVTTFFNNELTDEAKRLIGDIAPKKVEDPNVVQIKNVEGGSAWNVGNTFEEKDMTAWAKTTLEGLLSGVSAPLGAVAGTIKVTGVSELKGDASIAVVRGKKRYIFDFTFALSCTATLADGSSVDGELRFLDASSDADGDYDVEVVVPSRYESEAGRAVHAAMSAPSSPFRTHVAQQLSSFVTQFHGF</sequence>
<dbReference type="SUPFAM" id="SSF48452">
    <property type="entry name" value="TPR-like"/>
    <property type="match status" value="1"/>
</dbReference>
<proteinExistence type="inferred from homology"/>
<dbReference type="GO" id="GO:0051879">
    <property type="term" value="F:Hsp90 protein binding"/>
    <property type="evidence" value="ECO:0007669"/>
    <property type="project" value="TreeGrafter"/>
</dbReference>
<dbReference type="Gene3D" id="1.25.40.10">
    <property type="entry name" value="Tetratricopeptide repeat domain"/>
    <property type="match status" value="1"/>
</dbReference>
<dbReference type="SMART" id="SM01000">
    <property type="entry name" value="Aha1_N"/>
    <property type="match status" value="1"/>
</dbReference>
<name>A0AAD5Q4V6_PYTIN</name>
<dbReference type="GO" id="GO:0051087">
    <property type="term" value="F:protein-folding chaperone binding"/>
    <property type="evidence" value="ECO:0007669"/>
    <property type="project" value="InterPro"/>
</dbReference>
<dbReference type="Proteomes" id="UP001209570">
    <property type="component" value="Unassembled WGS sequence"/>
</dbReference>
<evidence type="ECO:0000313" key="7">
    <source>
        <dbReference type="Proteomes" id="UP001209570"/>
    </source>
</evidence>
<dbReference type="AlphaFoldDB" id="A0AAD5Q4V6"/>
<protein>
    <recommendedName>
        <fullName evidence="5">Activator of Hsp90 ATPase AHSA1-like N-terminal domain-containing protein</fullName>
    </recommendedName>
</protein>
<evidence type="ECO:0000256" key="2">
    <source>
        <dbReference type="ARBA" id="ARBA00022737"/>
    </source>
</evidence>
<feature type="repeat" description="TPR" evidence="4">
    <location>
        <begin position="30"/>
        <end position="63"/>
    </location>
</feature>
<dbReference type="PROSITE" id="PS50005">
    <property type="entry name" value="TPR"/>
    <property type="match status" value="1"/>
</dbReference>
<dbReference type="GO" id="GO:0001671">
    <property type="term" value="F:ATPase activator activity"/>
    <property type="evidence" value="ECO:0007669"/>
    <property type="project" value="InterPro"/>
</dbReference>
<dbReference type="PANTHER" id="PTHR22904:SF523">
    <property type="entry name" value="STRESS-INDUCED-PHOSPHOPROTEIN 1"/>
    <property type="match status" value="1"/>
</dbReference>
<keyword evidence="2" id="KW-0677">Repeat</keyword>